<name>A0A1X2HV10_SYNRA</name>
<feature type="region of interest" description="Disordered" evidence="3">
    <location>
        <begin position="120"/>
        <end position="162"/>
    </location>
</feature>
<dbReference type="AlphaFoldDB" id="A0A1X2HV10"/>
<dbReference type="PANTHER" id="PTHR10252">
    <property type="entry name" value="HISTONE-LIKE TRANSCRIPTION FACTOR CCAAT-RELATED"/>
    <property type="match status" value="1"/>
</dbReference>
<dbReference type="GO" id="GO:0006261">
    <property type="term" value="P:DNA-templated DNA replication"/>
    <property type="evidence" value="ECO:0007669"/>
    <property type="project" value="TreeGrafter"/>
</dbReference>
<dbReference type="OMA" id="KEMENCA"/>
<feature type="compositionally biased region" description="Low complexity" evidence="3">
    <location>
        <begin position="10"/>
        <end position="32"/>
    </location>
</feature>
<dbReference type="Gene3D" id="1.10.20.10">
    <property type="entry name" value="Histone, subunit A"/>
    <property type="match status" value="1"/>
</dbReference>
<feature type="region of interest" description="Disordered" evidence="3">
    <location>
        <begin position="1"/>
        <end position="33"/>
    </location>
</feature>
<keyword evidence="2" id="KW-0539">Nucleus</keyword>
<organism evidence="5 6">
    <name type="scientific">Syncephalastrum racemosum</name>
    <name type="common">Filamentous fungus</name>
    <dbReference type="NCBI Taxonomy" id="13706"/>
    <lineage>
        <taxon>Eukaryota</taxon>
        <taxon>Fungi</taxon>
        <taxon>Fungi incertae sedis</taxon>
        <taxon>Mucoromycota</taxon>
        <taxon>Mucoromycotina</taxon>
        <taxon>Mucoromycetes</taxon>
        <taxon>Mucorales</taxon>
        <taxon>Syncephalastraceae</taxon>
        <taxon>Syncephalastrum</taxon>
    </lineage>
</organism>
<evidence type="ECO:0000256" key="1">
    <source>
        <dbReference type="ARBA" id="ARBA00004123"/>
    </source>
</evidence>
<accession>A0A1X2HV10</accession>
<dbReference type="EMBL" id="MCGN01000001">
    <property type="protein sequence ID" value="ORZ03430.1"/>
    <property type="molecule type" value="Genomic_DNA"/>
</dbReference>
<reference evidence="5 6" key="1">
    <citation type="submission" date="2016-07" db="EMBL/GenBank/DDBJ databases">
        <title>Pervasive Adenine N6-methylation of Active Genes in Fungi.</title>
        <authorList>
            <consortium name="DOE Joint Genome Institute"/>
            <person name="Mondo S.J."/>
            <person name="Dannebaum R.O."/>
            <person name="Kuo R.C."/>
            <person name="Labutti K."/>
            <person name="Haridas S."/>
            <person name="Kuo A."/>
            <person name="Salamov A."/>
            <person name="Ahrendt S.R."/>
            <person name="Lipzen A."/>
            <person name="Sullivan W."/>
            <person name="Andreopoulos W.B."/>
            <person name="Clum A."/>
            <person name="Lindquist E."/>
            <person name="Daum C."/>
            <person name="Ramamoorthy G.K."/>
            <person name="Gryganskyi A."/>
            <person name="Culley D."/>
            <person name="Magnuson J.K."/>
            <person name="James T.Y."/>
            <person name="O'Malley M.A."/>
            <person name="Stajich J.E."/>
            <person name="Spatafora J.W."/>
            <person name="Visel A."/>
            <person name="Grigoriev I.V."/>
        </authorList>
    </citation>
    <scope>NUCLEOTIDE SEQUENCE [LARGE SCALE GENOMIC DNA]</scope>
    <source>
        <strain evidence="5 6">NRRL 2496</strain>
    </source>
</reference>
<evidence type="ECO:0000256" key="2">
    <source>
        <dbReference type="ARBA" id="ARBA00023242"/>
    </source>
</evidence>
<dbReference type="Proteomes" id="UP000242180">
    <property type="component" value="Unassembled WGS sequence"/>
</dbReference>
<evidence type="ECO:0000259" key="4">
    <source>
        <dbReference type="Pfam" id="PF00808"/>
    </source>
</evidence>
<proteinExistence type="predicted"/>
<protein>
    <submittedName>
        <fullName evidence="5">Histone-fold-containing protein</fullName>
    </submittedName>
</protein>
<gene>
    <name evidence="5" type="ORF">BCR43DRAFT_483351</name>
</gene>
<dbReference type="CDD" id="cd23645">
    <property type="entry name" value="HFD_Dpb3-like"/>
    <property type="match status" value="1"/>
</dbReference>
<dbReference type="PANTHER" id="PTHR10252:SF54">
    <property type="entry name" value="CHROMATIN ACCESSIBILITY COMPLEX PROTEIN 1"/>
    <property type="match status" value="1"/>
</dbReference>
<evidence type="ECO:0000313" key="5">
    <source>
        <dbReference type="EMBL" id="ORZ03430.1"/>
    </source>
</evidence>
<feature type="compositionally biased region" description="Polar residues" evidence="3">
    <location>
        <begin position="153"/>
        <end position="162"/>
    </location>
</feature>
<evidence type="ECO:0000313" key="6">
    <source>
        <dbReference type="Proteomes" id="UP000242180"/>
    </source>
</evidence>
<dbReference type="InterPro" id="IPR009072">
    <property type="entry name" value="Histone-fold"/>
</dbReference>
<dbReference type="InterPro" id="IPR050568">
    <property type="entry name" value="Transcr_DNA_Rep_Reg"/>
</dbReference>
<dbReference type="Pfam" id="PF00808">
    <property type="entry name" value="CBFD_NFYB_HMF"/>
    <property type="match status" value="1"/>
</dbReference>
<comment type="subcellular location">
    <subcellularLocation>
        <location evidence="1">Nucleus</location>
    </subcellularLocation>
</comment>
<feature type="domain" description="Transcription factor CBF/NF-Y/archaeal histone" evidence="4">
    <location>
        <begin position="34"/>
        <end position="96"/>
    </location>
</feature>
<dbReference type="OrthoDB" id="636685at2759"/>
<dbReference type="FunCoup" id="A0A1X2HV10">
    <property type="interactions" value="499"/>
</dbReference>
<comment type="caution">
    <text evidence="5">The sequence shown here is derived from an EMBL/GenBank/DDBJ whole genome shotgun (WGS) entry which is preliminary data.</text>
</comment>
<dbReference type="STRING" id="13706.A0A1X2HV10"/>
<sequence>MAEEGSTKAQTETQHSQPPTQQQQQERTPGTTILPIARVKRVIKDDKDVNLINNEATFCVTAATELFMEYLVSEGLNRARKDKRKTIFYKDLASAVSSIEQFEFLEDVIPHTMTLKSALERRKEALNEEDTPPAKKQKTHRPQEDEKMDTEDQQQTSSSTPA</sequence>
<evidence type="ECO:0000256" key="3">
    <source>
        <dbReference type="SAM" id="MobiDB-lite"/>
    </source>
</evidence>
<keyword evidence="6" id="KW-1185">Reference proteome</keyword>
<dbReference type="GO" id="GO:0008623">
    <property type="term" value="C:CHRAC"/>
    <property type="evidence" value="ECO:0007669"/>
    <property type="project" value="TreeGrafter"/>
</dbReference>
<dbReference type="GO" id="GO:0046982">
    <property type="term" value="F:protein heterodimerization activity"/>
    <property type="evidence" value="ECO:0007669"/>
    <property type="project" value="InterPro"/>
</dbReference>
<dbReference type="InterPro" id="IPR003958">
    <property type="entry name" value="CBFA_NFYB_domain"/>
</dbReference>
<dbReference type="SUPFAM" id="SSF47113">
    <property type="entry name" value="Histone-fold"/>
    <property type="match status" value="1"/>
</dbReference>
<dbReference type="InParanoid" id="A0A1X2HV10"/>